<dbReference type="InterPro" id="IPR036388">
    <property type="entry name" value="WH-like_DNA-bd_sf"/>
</dbReference>
<dbReference type="InterPro" id="IPR036390">
    <property type="entry name" value="WH_DNA-bd_sf"/>
</dbReference>
<dbReference type="InterPro" id="IPR000835">
    <property type="entry name" value="HTH_MarR-typ"/>
</dbReference>
<proteinExistence type="predicted"/>
<evidence type="ECO:0000256" key="3">
    <source>
        <dbReference type="ARBA" id="ARBA00023163"/>
    </source>
</evidence>
<organism evidence="6 7">
    <name type="scientific">Enterococcus canis</name>
    <dbReference type="NCBI Taxonomy" id="214095"/>
    <lineage>
        <taxon>Bacteria</taxon>
        <taxon>Bacillati</taxon>
        <taxon>Bacillota</taxon>
        <taxon>Bacilli</taxon>
        <taxon>Lactobacillales</taxon>
        <taxon>Enterococcaceae</taxon>
        <taxon>Enterococcus</taxon>
    </lineage>
</organism>
<name>A0A1L8RJG7_9ENTE</name>
<dbReference type="STRING" id="214095.RU97_GL000140"/>
<dbReference type="GO" id="GO:0003700">
    <property type="term" value="F:DNA-binding transcription factor activity"/>
    <property type="evidence" value="ECO:0007669"/>
    <property type="project" value="InterPro"/>
</dbReference>
<dbReference type="Pfam" id="PF12802">
    <property type="entry name" value="MarR_2"/>
    <property type="match status" value="1"/>
</dbReference>
<feature type="region of interest" description="Disordered" evidence="4">
    <location>
        <begin position="161"/>
        <end position="188"/>
    </location>
</feature>
<dbReference type="PROSITE" id="PS01117">
    <property type="entry name" value="HTH_MARR_1"/>
    <property type="match status" value="1"/>
</dbReference>
<keyword evidence="3" id="KW-0804">Transcription</keyword>
<reference evidence="6 7" key="1">
    <citation type="submission" date="2014-12" db="EMBL/GenBank/DDBJ databases">
        <title>Draft genome sequences of 29 type strains of Enterococci.</title>
        <authorList>
            <person name="Zhong Z."/>
            <person name="Sun Z."/>
            <person name="Liu W."/>
            <person name="Zhang W."/>
            <person name="Zhang H."/>
        </authorList>
    </citation>
    <scope>NUCLEOTIDE SEQUENCE [LARGE SCALE GENOMIC DNA]</scope>
    <source>
        <strain evidence="6 7">DSM 17029</strain>
    </source>
</reference>
<evidence type="ECO:0000313" key="7">
    <source>
        <dbReference type="Proteomes" id="UP000181884"/>
    </source>
</evidence>
<dbReference type="Gene3D" id="1.10.10.10">
    <property type="entry name" value="Winged helix-like DNA-binding domain superfamily/Winged helix DNA-binding domain"/>
    <property type="match status" value="1"/>
</dbReference>
<accession>A0A1L8RJG7</accession>
<evidence type="ECO:0000256" key="2">
    <source>
        <dbReference type="ARBA" id="ARBA00023125"/>
    </source>
</evidence>
<comment type="caution">
    <text evidence="6">The sequence shown here is derived from an EMBL/GenBank/DDBJ whole genome shotgun (WGS) entry which is preliminary data.</text>
</comment>
<dbReference type="InterPro" id="IPR039422">
    <property type="entry name" value="MarR/SlyA-like"/>
</dbReference>
<dbReference type="EMBL" id="JXKH01000001">
    <property type="protein sequence ID" value="OJG19907.1"/>
    <property type="molecule type" value="Genomic_DNA"/>
</dbReference>
<dbReference type="GO" id="GO:0006950">
    <property type="term" value="P:response to stress"/>
    <property type="evidence" value="ECO:0007669"/>
    <property type="project" value="TreeGrafter"/>
</dbReference>
<sequence length="188" mass="22177">MNEELLDEFLNFEMLLRRYQAWQRKGHGPFGNPHRGQGRVLALLKMQPEITQRELTYLLDMRPQSLGELLNKLEKSGYITREPSAEDRRVMVVRLTDSGREVSEEQEENIFASLTEEEQQQFHDILTKLSKAMEEQLPEEALGGRGGFDAEMRRKWMEKMKQGQGGFHFDPRDGSRRHHRDFFYGFDE</sequence>
<feature type="domain" description="HTH marR-type" evidence="5">
    <location>
        <begin position="2"/>
        <end position="131"/>
    </location>
</feature>
<dbReference type="SMART" id="SM00347">
    <property type="entry name" value="HTH_MARR"/>
    <property type="match status" value="1"/>
</dbReference>
<evidence type="ECO:0000313" key="6">
    <source>
        <dbReference type="EMBL" id="OJG19907.1"/>
    </source>
</evidence>
<dbReference type="Proteomes" id="UP000181884">
    <property type="component" value="Unassembled WGS sequence"/>
</dbReference>
<dbReference type="PANTHER" id="PTHR33164:SF56">
    <property type="entry name" value="HTH-TYPE TRANSCRIPTIONAL REGULATOR MHQR"/>
    <property type="match status" value="1"/>
</dbReference>
<evidence type="ECO:0000259" key="5">
    <source>
        <dbReference type="PROSITE" id="PS50995"/>
    </source>
</evidence>
<keyword evidence="2" id="KW-0238">DNA-binding</keyword>
<protein>
    <recommendedName>
        <fullName evidence="5">HTH marR-type domain-containing protein</fullName>
    </recommendedName>
</protein>
<keyword evidence="7" id="KW-1185">Reference proteome</keyword>
<evidence type="ECO:0000256" key="1">
    <source>
        <dbReference type="ARBA" id="ARBA00023015"/>
    </source>
</evidence>
<dbReference type="AlphaFoldDB" id="A0A1L8RJG7"/>
<keyword evidence="1" id="KW-0805">Transcription regulation</keyword>
<dbReference type="InterPro" id="IPR023187">
    <property type="entry name" value="Tscrpt_reg_MarR-type_CS"/>
</dbReference>
<dbReference type="PROSITE" id="PS50995">
    <property type="entry name" value="HTH_MARR_2"/>
    <property type="match status" value="1"/>
</dbReference>
<dbReference type="PRINTS" id="PR00598">
    <property type="entry name" value="HTHMARR"/>
</dbReference>
<evidence type="ECO:0000256" key="4">
    <source>
        <dbReference type="SAM" id="MobiDB-lite"/>
    </source>
</evidence>
<gene>
    <name evidence="6" type="ORF">RU97_GL000140</name>
</gene>
<dbReference type="PANTHER" id="PTHR33164">
    <property type="entry name" value="TRANSCRIPTIONAL REGULATOR, MARR FAMILY"/>
    <property type="match status" value="1"/>
</dbReference>
<dbReference type="SUPFAM" id="SSF46785">
    <property type="entry name" value="Winged helix' DNA-binding domain"/>
    <property type="match status" value="1"/>
</dbReference>
<dbReference type="GO" id="GO:0003677">
    <property type="term" value="F:DNA binding"/>
    <property type="evidence" value="ECO:0007669"/>
    <property type="project" value="UniProtKB-KW"/>
</dbReference>
<dbReference type="RefSeq" id="WP_067391519.1">
    <property type="nucleotide sequence ID" value="NZ_JXKH01000001.1"/>
</dbReference>